<comment type="caution">
    <text evidence="3">The sequence shown here is derived from an EMBL/GenBank/DDBJ whole genome shotgun (WGS) entry which is preliminary data.</text>
</comment>
<name>A0A4T0X741_9ASCO</name>
<dbReference type="SUPFAM" id="SSF52402">
    <property type="entry name" value="Adenine nucleotide alpha hydrolases-like"/>
    <property type="match status" value="1"/>
</dbReference>
<dbReference type="PANTHER" id="PTHR47815:SF1">
    <property type="entry name" value="UNIVERSAL STRESS PROTEIN A FAMILY PROTEIN C25B2.10"/>
    <property type="match status" value="1"/>
</dbReference>
<proteinExistence type="predicted"/>
<feature type="domain" description="UspA" evidence="2">
    <location>
        <begin position="156"/>
        <end position="294"/>
    </location>
</feature>
<feature type="compositionally biased region" description="Polar residues" evidence="1">
    <location>
        <begin position="337"/>
        <end position="351"/>
    </location>
</feature>
<evidence type="ECO:0000313" key="4">
    <source>
        <dbReference type="Proteomes" id="UP000307173"/>
    </source>
</evidence>
<sequence>MRGPELQMKHTPLVSVELAKGDIVSDKIHDVRDTDEEEELDGVDDEEEEDDDDEEVLLDVEEVSLPKDVGEINVRGHLRFDEEMPPDETTKNNTIFNALMYHMSHSYYDEADKKVSVSGKHEKKVIEFDTFSRNLDVSTFQMIRIVQDPGYEFHNMTKTWLVAYHDEKQSIEALEWTLGELADDNDIVAIVKVVSLQTIMKIGVEEHRKASDKMFDHLERIKSLKTKKKIKLVMEVRIGAVDYMVNKAIRDFDPVAMVMGTKGIKKASFTNFLVDDHSTTKQFLQHGKVPIIVINPNLERKPQEPMNTESSIRERLTLYPSVYDSITGMETLAMERSISSDSTNGGTSRTSRFLRMGKSLSRTSSPASSRSSSLNPSVSNDRELRSVKSMDSTNTLSPIRSNSSLRRALSPFRLFKK</sequence>
<accession>A0A4T0X741</accession>
<keyword evidence="4" id="KW-1185">Reference proteome</keyword>
<dbReference type="AlphaFoldDB" id="A0A4T0X741"/>
<evidence type="ECO:0000256" key="1">
    <source>
        <dbReference type="SAM" id="MobiDB-lite"/>
    </source>
</evidence>
<feature type="compositionally biased region" description="Polar residues" evidence="1">
    <location>
        <begin position="389"/>
        <end position="399"/>
    </location>
</feature>
<dbReference type="STRING" id="52247.A0A4T0X741"/>
<gene>
    <name evidence="3" type="ORF">CANINC_000062</name>
</gene>
<protein>
    <recommendedName>
        <fullName evidence="2">UspA domain-containing protein</fullName>
    </recommendedName>
</protein>
<dbReference type="Proteomes" id="UP000307173">
    <property type="component" value="Unassembled WGS sequence"/>
</dbReference>
<dbReference type="InterPro" id="IPR014729">
    <property type="entry name" value="Rossmann-like_a/b/a_fold"/>
</dbReference>
<feature type="region of interest" description="Disordered" evidence="1">
    <location>
        <begin position="335"/>
        <end position="399"/>
    </location>
</feature>
<evidence type="ECO:0000259" key="2">
    <source>
        <dbReference type="Pfam" id="PF00582"/>
    </source>
</evidence>
<organism evidence="3 4">
    <name type="scientific">Pichia inconspicua</name>
    <dbReference type="NCBI Taxonomy" id="52247"/>
    <lineage>
        <taxon>Eukaryota</taxon>
        <taxon>Fungi</taxon>
        <taxon>Dikarya</taxon>
        <taxon>Ascomycota</taxon>
        <taxon>Saccharomycotina</taxon>
        <taxon>Pichiomycetes</taxon>
        <taxon>Pichiales</taxon>
        <taxon>Pichiaceae</taxon>
        <taxon>Pichia</taxon>
    </lineage>
</organism>
<feature type="compositionally biased region" description="Acidic residues" evidence="1">
    <location>
        <begin position="33"/>
        <end position="54"/>
    </location>
</feature>
<reference evidence="3 4" key="1">
    <citation type="journal article" date="2019" name="Front. Genet.">
        <title>Whole-Genome Sequencing of the Opportunistic Yeast Pathogen Candida inconspicua Uncovers Its Hybrid Origin.</title>
        <authorList>
            <person name="Mixao V."/>
            <person name="Hansen A.P."/>
            <person name="Saus E."/>
            <person name="Boekhout T."/>
            <person name="Lass-Florl C."/>
            <person name="Gabaldon T."/>
        </authorList>
    </citation>
    <scope>NUCLEOTIDE SEQUENCE [LARGE SCALE GENOMIC DNA]</scope>
    <source>
        <strain evidence="3 4">CBS 180</strain>
    </source>
</reference>
<dbReference type="InterPro" id="IPR006016">
    <property type="entry name" value="UspA"/>
</dbReference>
<evidence type="ECO:0000313" key="3">
    <source>
        <dbReference type="EMBL" id="TID31351.1"/>
    </source>
</evidence>
<feature type="region of interest" description="Disordered" evidence="1">
    <location>
        <begin position="25"/>
        <end position="54"/>
    </location>
</feature>
<dbReference type="Gene3D" id="3.40.50.620">
    <property type="entry name" value="HUPs"/>
    <property type="match status" value="1"/>
</dbReference>
<dbReference type="PANTHER" id="PTHR47815">
    <property type="entry name" value="UNIVERSAL STRESS PROTEIN A FAMILY PROTEIN C25B2.10"/>
    <property type="match status" value="1"/>
</dbReference>
<feature type="compositionally biased region" description="Low complexity" evidence="1">
    <location>
        <begin position="359"/>
        <end position="379"/>
    </location>
</feature>
<dbReference type="OrthoDB" id="843225at2759"/>
<dbReference type="Pfam" id="PF00582">
    <property type="entry name" value="Usp"/>
    <property type="match status" value="1"/>
</dbReference>
<dbReference type="EMBL" id="SELW01000012">
    <property type="protein sequence ID" value="TID31351.1"/>
    <property type="molecule type" value="Genomic_DNA"/>
</dbReference>